<protein>
    <recommendedName>
        <fullName evidence="3">C-type lectin domain-containing protein</fullName>
    </recommendedName>
</protein>
<dbReference type="PANTHER" id="PTHR22799">
    <property type="entry name" value="TETRANECTIN-RELATED"/>
    <property type="match status" value="1"/>
</dbReference>
<organism evidence="4 5">
    <name type="scientific">Halocaridina rubra</name>
    <name type="common">Hawaiian red shrimp</name>
    <dbReference type="NCBI Taxonomy" id="373956"/>
    <lineage>
        <taxon>Eukaryota</taxon>
        <taxon>Metazoa</taxon>
        <taxon>Ecdysozoa</taxon>
        <taxon>Arthropoda</taxon>
        <taxon>Crustacea</taxon>
        <taxon>Multicrustacea</taxon>
        <taxon>Malacostraca</taxon>
        <taxon>Eumalacostraca</taxon>
        <taxon>Eucarida</taxon>
        <taxon>Decapoda</taxon>
        <taxon>Pleocyemata</taxon>
        <taxon>Caridea</taxon>
        <taxon>Atyoidea</taxon>
        <taxon>Atyidae</taxon>
        <taxon>Halocaridina</taxon>
    </lineage>
</organism>
<dbReference type="PROSITE" id="PS50041">
    <property type="entry name" value="C_TYPE_LECTIN_2"/>
    <property type="match status" value="1"/>
</dbReference>
<gene>
    <name evidence="4" type="ORF">SK128_019198</name>
</gene>
<dbReference type="InterPro" id="IPR016186">
    <property type="entry name" value="C-type_lectin-like/link_sf"/>
</dbReference>
<evidence type="ECO:0000256" key="1">
    <source>
        <dbReference type="ARBA" id="ARBA00022734"/>
    </source>
</evidence>
<keyword evidence="2" id="KW-1015">Disulfide bond</keyword>
<dbReference type="InterPro" id="IPR001304">
    <property type="entry name" value="C-type_lectin-like"/>
</dbReference>
<dbReference type="Pfam" id="PF00059">
    <property type="entry name" value="Lectin_C"/>
    <property type="match status" value="1"/>
</dbReference>
<evidence type="ECO:0000313" key="4">
    <source>
        <dbReference type="EMBL" id="KAK7084208.1"/>
    </source>
</evidence>
<dbReference type="PANTHER" id="PTHR22799:SF6">
    <property type="entry name" value="C-TYPE LECTIN DOMAIN FAMILY 4 MEMBER M-LIKE"/>
    <property type="match status" value="1"/>
</dbReference>
<dbReference type="Gene3D" id="3.10.100.10">
    <property type="entry name" value="Mannose-Binding Protein A, subunit A"/>
    <property type="match status" value="1"/>
</dbReference>
<keyword evidence="5" id="KW-1185">Reference proteome</keyword>
<comment type="caution">
    <text evidence="4">The sequence shown here is derived from an EMBL/GenBank/DDBJ whole genome shotgun (WGS) entry which is preliminary data.</text>
</comment>
<dbReference type="GO" id="GO:0030246">
    <property type="term" value="F:carbohydrate binding"/>
    <property type="evidence" value="ECO:0007669"/>
    <property type="project" value="UniProtKB-KW"/>
</dbReference>
<feature type="non-terminal residue" evidence="4">
    <location>
        <position position="1"/>
    </location>
</feature>
<feature type="domain" description="C-type lectin" evidence="3">
    <location>
        <begin position="1"/>
        <end position="73"/>
    </location>
</feature>
<evidence type="ECO:0000256" key="2">
    <source>
        <dbReference type="ARBA" id="ARBA00023157"/>
    </source>
</evidence>
<proteinExistence type="predicted"/>
<keyword evidence="1" id="KW-0430">Lectin</keyword>
<evidence type="ECO:0000259" key="3">
    <source>
        <dbReference type="PROSITE" id="PS50041"/>
    </source>
</evidence>
<dbReference type="InterPro" id="IPR018378">
    <property type="entry name" value="C-type_lectin_CS"/>
</dbReference>
<dbReference type="PROSITE" id="PS00615">
    <property type="entry name" value="C_TYPE_LECTIN_1"/>
    <property type="match status" value="1"/>
</dbReference>
<accession>A0AAN8XRB6</accession>
<dbReference type="Proteomes" id="UP001381693">
    <property type="component" value="Unassembled WGS sequence"/>
</dbReference>
<reference evidence="4 5" key="1">
    <citation type="submission" date="2023-11" db="EMBL/GenBank/DDBJ databases">
        <title>Halocaridina rubra genome assembly.</title>
        <authorList>
            <person name="Smith C."/>
        </authorList>
    </citation>
    <scope>NUCLEOTIDE SEQUENCE [LARGE SCALE GENOMIC DNA]</scope>
    <source>
        <strain evidence="4">EP-1</strain>
        <tissue evidence="4">Whole</tissue>
    </source>
</reference>
<sequence>GTIKHNYWLGASDQEEEGLWKFVNNQPVPMGTPFWGPGEPNGGEANNCAILNQSNNHYWYDVDCGNSYNAICLRNL</sequence>
<dbReference type="InterPro" id="IPR051663">
    <property type="entry name" value="CLec_Tetranectin-domain"/>
</dbReference>
<evidence type="ECO:0000313" key="5">
    <source>
        <dbReference type="Proteomes" id="UP001381693"/>
    </source>
</evidence>
<dbReference type="AlphaFoldDB" id="A0AAN8XRB6"/>
<dbReference type="EMBL" id="JAXCGZ010002209">
    <property type="protein sequence ID" value="KAK7084208.1"/>
    <property type="molecule type" value="Genomic_DNA"/>
</dbReference>
<name>A0AAN8XRB6_HALRR</name>
<dbReference type="InterPro" id="IPR016187">
    <property type="entry name" value="CTDL_fold"/>
</dbReference>
<dbReference type="SUPFAM" id="SSF56436">
    <property type="entry name" value="C-type lectin-like"/>
    <property type="match status" value="1"/>
</dbReference>